<feature type="compositionally biased region" description="Basic and acidic residues" evidence="2">
    <location>
        <begin position="272"/>
        <end position="283"/>
    </location>
</feature>
<feature type="region of interest" description="Disordered" evidence="2">
    <location>
        <begin position="474"/>
        <end position="501"/>
    </location>
</feature>
<proteinExistence type="inferred from homology"/>
<dbReference type="Pfam" id="PF00773">
    <property type="entry name" value="RNB"/>
    <property type="match status" value="1"/>
</dbReference>
<feature type="domain" description="RNB" evidence="3">
    <location>
        <begin position="612"/>
        <end position="942"/>
    </location>
</feature>
<gene>
    <name evidence="4" type="ORF">FB192DRAFT_1309874</name>
</gene>
<evidence type="ECO:0000313" key="4">
    <source>
        <dbReference type="EMBL" id="KAF1798570.1"/>
    </source>
</evidence>
<dbReference type="FunFam" id="2.40.50.700:FF:000002">
    <property type="entry name" value="Cell wall biogenesis protein"/>
    <property type="match status" value="1"/>
</dbReference>
<accession>A0A8H4BAD7</accession>
<comment type="caution">
    <text evidence="4">The sequence shown here is derived from an EMBL/GenBank/DDBJ whole genome shotgun (WGS) entry which is preliminary data.</text>
</comment>
<feature type="compositionally biased region" description="Polar residues" evidence="2">
    <location>
        <begin position="198"/>
        <end position="211"/>
    </location>
</feature>
<feature type="compositionally biased region" description="Polar residues" evidence="2">
    <location>
        <begin position="284"/>
        <end position="293"/>
    </location>
</feature>
<feature type="compositionally biased region" description="Low complexity" evidence="2">
    <location>
        <begin position="239"/>
        <end position="251"/>
    </location>
</feature>
<dbReference type="PANTHER" id="PTHR23355">
    <property type="entry name" value="RIBONUCLEASE"/>
    <property type="match status" value="1"/>
</dbReference>
<sequence length="1186" mass="134101">MDNSNLDLDGQTAPESTRGLFDSPDSPASSFRRSDWIDKRRSIELGPRGNTAKAFGVAQQQQQQQQQRSSGLHTVNEEDFYSQRQQQQKKYNRDSIHFQNQDDYRQLHQRDSLDSSSSASPLFQRKQRSSVAHFNTFPMSKRPDEPDDTSSRLSRADVLAETEAKLNGHNSVATSTNRFSGSGNHRSFENKQSRRLSEPNTRIYNYGNSYAQSQPQQQQQQQDYYSDRPAFGSSNKRMSYQQSSSASRQYQLDNNDVASRRLSLSRLNLTDVDRRSSGRDWRSKSPTSMTPIASSTSTSRPSSMINHHHHRLSTGSSIMESGNNNNNNNGHQRKPLFTSHLPFSSVVPYLKSNMLVSGLLRVNKRNRSDAYVFCEDFNADIYICGSRDRNRALEGDHVAIKLIEVDQVMLEKHEKEEAKLARNNGHPVVRKPDEEDEKEIIFGGEEDVDLVTPKFCGVVVAILDRAQKQVFSGTLGLTRPSNKRKGDDDQQQQHQRDSSVPRIIWFKPTDKRVPLIAIPVEQAPPGFVENSDAFENKLFLGSIKRWPITSLHPFGVLENELGVVEDTRVQLRAILADNNVNSPLYHESLLRSIPTSLLSAEMIEQDITSKTRRDMRSTRCITIVDEHGGFSENALSITSVPDTNAFEVGIHVSDITAFVGSESVLDKEARSRGVDVYHTIFEKVPLWPEFLKEDCTDLVQGEDRLAFSVIWTMSSSGEVMETWFGKTVINSNAVMTLQELQHVLDDSNNDHNDLSTDILSLYSIACSLHEARSQKALFIKPPQLDIRFKNDNYPSSISTKVHLKSECILEEFQILANTQVAQKISSHFPDHALLRSQSPPNERKLRELTHYLDSLGYTIHPETPSSLQKSIDAINNPEAKAVIMTLVMKSMSQEKYFCTGAFDINRYHHYANNEPLYTHFCSPTKRYADTIVHRQLEAALKGENMFFMEPEIVQKTAQHCNVKTRAAENAHEQTQHMFSSYYLANNSGTSTNRIQDAIVVGVQEGAFDVIVPGLGLERRIHTINLPLKSDTYSLSENVLHLIWVQGEATVDAGVETAISTDDDDDDYDDSIMDTYSVRDDVDSQEEDAVLVDISDSNDEQQVKCLSIKSSSTTALDELKKNRRRSTSIRAIQGEDAWITQKECTFPNECRQLIRPFDFVKVVVTADPIRSPPLIRVLAANPFVMKQ</sequence>
<protein>
    <recommendedName>
        <fullName evidence="3">RNB domain-containing protein</fullName>
    </recommendedName>
</protein>
<dbReference type="InterPro" id="IPR012340">
    <property type="entry name" value="NA-bd_OB-fold"/>
</dbReference>
<dbReference type="Gene3D" id="2.40.50.690">
    <property type="match status" value="1"/>
</dbReference>
<dbReference type="SMART" id="SM00955">
    <property type="entry name" value="RNB"/>
    <property type="match status" value="1"/>
</dbReference>
<evidence type="ECO:0000256" key="2">
    <source>
        <dbReference type="SAM" id="MobiDB-lite"/>
    </source>
</evidence>
<dbReference type="Gene3D" id="2.40.50.140">
    <property type="entry name" value="Nucleic acid-binding proteins"/>
    <property type="match status" value="1"/>
</dbReference>
<dbReference type="InterPro" id="IPR041093">
    <property type="entry name" value="Dis3l2-like_C"/>
</dbReference>
<feature type="compositionally biased region" description="Basic and acidic residues" evidence="2">
    <location>
        <begin position="186"/>
        <end position="197"/>
    </location>
</feature>
<dbReference type="GO" id="GO:0006402">
    <property type="term" value="P:mRNA catabolic process"/>
    <property type="evidence" value="ECO:0007669"/>
    <property type="project" value="TreeGrafter"/>
</dbReference>
<dbReference type="InterPro" id="IPR050180">
    <property type="entry name" value="RNR_Ribonuclease"/>
</dbReference>
<feature type="compositionally biased region" description="Low complexity" evidence="2">
    <location>
        <begin position="212"/>
        <end position="222"/>
    </location>
</feature>
<dbReference type="Pfam" id="PF17849">
    <property type="entry name" value="OB_Dis3"/>
    <property type="match status" value="1"/>
</dbReference>
<feature type="region of interest" description="Disordered" evidence="2">
    <location>
        <begin position="272"/>
        <end position="334"/>
    </location>
</feature>
<evidence type="ECO:0000259" key="3">
    <source>
        <dbReference type="SMART" id="SM00955"/>
    </source>
</evidence>
<feature type="compositionally biased region" description="Polar residues" evidence="2">
    <location>
        <begin position="313"/>
        <end position="322"/>
    </location>
</feature>
<feature type="compositionally biased region" description="Low complexity" evidence="2">
    <location>
        <begin position="294"/>
        <end position="303"/>
    </location>
</feature>
<evidence type="ECO:0000256" key="1">
    <source>
        <dbReference type="ARBA" id="ARBA00005785"/>
    </source>
</evidence>
<dbReference type="GO" id="GO:0003723">
    <property type="term" value="F:RNA binding"/>
    <property type="evidence" value="ECO:0007669"/>
    <property type="project" value="InterPro"/>
</dbReference>
<dbReference type="GO" id="GO:0000175">
    <property type="term" value="F:3'-5'-RNA exonuclease activity"/>
    <property type="evidence" value="ECO:0007669"/>
    <property type="project" value="TreeGrafter"/>
</dbReference>
<reference evidence="4 5" key="1">
    <citation type="submission" date="2019-09" db="EMBL/GenBank/DDBJ databases">
        <authorList>
            <consortium name="DOE Joint Genome Institute"/>
            <person name="Mondo S.J."/>
            <person name="Navarro-Mendoza M.I."/>
            <person name="Perez-Arques C."/>
            <person name="Panchal S."/>
            <person name="Nicolas F.E."/>
            <person name="Ganguly P."/>
            <person name="Pangilinan J."/>
            <person name="Grigoriev I."/>
            <person name="Heitman J."/>
            <person name="Sanya K."/>
            <person name="Garre V."/>
        </authorList>
    </citation>
    <scope>NUCLEOTIDE SEQUENCE [LARGE SCALE GENOMIC DNA]</scope>
    <source>
        <strain evidence="4 5">MU402</strain>
    </source>
</reference>
<dbReference type="Gene3D" id="2.40.50.700">
    <property type="match status" value="1"/>
</dbReference>
<feature type="region of interest" description="Disordered" evidence="2">
    <location>
        <begin position="1"/>
        <end position="72"/>
    </location>
</feature>
<feature type="region of interest" description="Disordered" evidence="2">
    <location>
        <begin position="107"/>
        <end position="254"/>
    </location>
</feature>
<dbReference type="PANTHER" id="PTHR23355:SF9">
    <property type="entry name" value="DIS3-LIKE EXONUCLEASE 2"/>
    <property type="match status" value="1"/>
</dbReference>
<organism evidence="4 5">
    <name type="scientific">Mucor circinelloides f. lusitanicus</name>
    <name type="common">Mucor racemosus var. lusitanicus</name>
    <dbReference type="NCBI Taxonomy" id="29924"/>
    <lineage>
        <taxon>Eukaryota</taxon>
        <taxon>Fungi</taxon>
        <taxon>Fungi incertae sedis</taxon>
        <taxon>Mucoromycota</taxon>
        <taxon>Mucoromycotina</taxon>
        <taxon>Mucoromycetes</taxon>
        <taxon>Mucorales</taxon>
        <taxon>Mucorineae</taxon>
        <taxon>Mucoraceae</taxon>
        <taxon>Mucor</taxon>
    </lineage>
</organism>
<feature type="compositionally biased region" description="Basic and acidic residues" evidence="2">
    <location>
        <begin position="32"/>
        <end position="43"/>
    </location>
</feature>
<name>A0A8H4BAD7_MUCCL</name>
<dbReference type="AlphaFoldDB" id="A0A8H4BAD7"/>
<evidence type="ECO:0000313" key="5">
    <source>
        <dbReference type="Proteomes" id="UP000469890"/>
    </source>
</evidence>
<comment type="similarity">
    <text evidence="1">Belongs to the RNR ribonuclease family.</text>
</comment>
<dbReference type="InterPro" id="IPR001900">
    <property type="entry name" value="RNase_II/R"/>
</dbReference>
<dbReference type="EMBL" id="JAAECE010000007">
    <property type="protein sequence ID" value="KAF1798570.1"/>
    <property type="molecule type" value="Genomic_DNA"/>
</dbReference>
<dbReference type="SUPFAM" id="SSF50249">
    <property type="entry name" value="Nucleic acid-binding proteins"/>
    <property type="match status" value="2"/>
</dbReference>
<dbReference type="GO" id="GO:0000932">
    <property type="term" value="C:P-body"/>
    <property type="evidence" value="ECO:0007669"/>
    <property type="project" value="TreeGrafter"/>
</dbReference>
<dbReference type="Proteomes" id="UP000469890">
    <property type="component" value="Unassembled WGS sequence"/>
</dbReference>
<dbReference type="InterPro" id="IPR041505">
    <property type="entry name" value="Dis3_CSD2"/>
</dbReference>
<dbReference type="Pfam" id="PF17877">
    <property type="entry name" value="Dis3l2_C_term"/>
    <property type="match status" value="1"/>
</dbReference>
<feature type="compositionally biased region" description="Polar residues" evidence="2">
    <location>
        <begin position="168"/>
        <end position="185"/>
    </location>
</feature>